<dbReference type="Pfam" id="PF00232">
    <property type="entry name" value="Glyco_hydro_1"/>
    <property type="match status" value="1"/>
</dbReference>
<dbReference type="GO" id="GO:0019762">
    <property type="term" value="P:glucosinolate catabolic process"/>
    <property type="evidence" value="ECO:0007669"/>
    <property type="project" value="TreeGrafter"/>
</dbReference>
<dbReference type="Proteomes" id="UP000008694">
    <property type="component" value="Unassembled WGS sequence"/>
</dbReference>
<dbReference type="PANTHER" id="PTHR10353">
    <property type="entry name" value="GLYCOSYL HYDROLASE"/>
    <property type="match status" value="1"/>
</dbReference>
<proteinExistence type="inferred from homology"/>
<name>D7KJG8_ARALL</name>
<evidence type="ECO:0000256" key="1">
    <source>
        <dbReference type="ARBA" id="ARBA00010838"/>
    </source>
</evidence>
<accession>D7KJG8</accession>
<evidence type="ECO:0000313" key="3">
    <source>
        <dbReference type="EMBL" id="EFH67955.1"/>
    </source>
</evidence>
<dbReference type="PANTHER" id="PTHR10353:SF318">
    <property type="entry name" value="BETA-GLUCOSIDASE 31-RELATED"/>
    <property type="match status" value="1"/>
</dbReference>
<dbReference type="GO" id="GO:0009651">
    <property type="term" value="P:response to salt stress"/>
    <property type="evidence" value="ECO:0007669"/>
    <property type="project" value="TreeGrafter"/>
</dbReference>
<keyword evidence="4" id="KW-1185">Reference proteome</keyword>
<dbReference type="GO" id="GO:0008422">
    <property type="term" value="F:beta-glucosidase activity"/>
    <property type="evidence" value="ECO:0007669"/>
    <property type="project" value="TreeGrafter"/>
</dbReference>
<dbReference type="Gene3D" id="3.20.20.80">
    <property type="entry name" value="Glycosidases"/>
    <property type="match status" value="2"/>
</dbReference>
<protein>
    <recommendedName>
        <fullName evidence="5">Beta-glucosidase</fullName>
    </recommendedName>
</protein>
<dbReference type="EMBL" id="GL348713">
    <property type="protein sequence ID" value="EFH67955.1"/>
    <property type="molecule type" value="Genomic_DNA"/>
</dbReference>
<comment type="similarity">
    <text evidence="1 2">Belongs to the glycosyl hydrolase 1 family.</text>
</comment>
<gene>
    <name evidence="3" type="ORF">ARALYDRAFT_892250</name>
</gene>
<dbReference type="GO" id="GO:0005975">
    <property type="term" value="P:carbohydrate metabolic process"/>
    <property type="evidence" value="ECO:0007669"/>
    <property type="project" value="InterPro"/>
</dbReference>
<dbReference type="SUPFAM" id="SSF51445">
    <property type="entry name" value="(Trans)glycosidases"/>
    <property type="match status" value="1"/>
</dbReference>
<organism evidence="4">
    <name type="scientific">Arabidopsis lyrata subsp. lyrata</name>
    <name type="common">Lyre-leaved rock-cress</name>
    <dbReference type="NCBI Taxonomy" id="81972"/>
    <lineage>
        <taxon>Eukaryota</taxon>
        <taxon>Viridiplantae</taxon>
        <taxon>Streptophyta</taxon>
        <taxon>Embryophyta</taxon>
        <taxon>Tracheophyta</taxon>
        <taxon>Spermatophyta</taxon>
        <taxon>Magnoliopsida</taxon>
        <taxon>eudicotyledons</taxon>
        <taxon>Gunneridae</taxon>
        <taxon>Pentapetalae</taxon>
        <taxon>rosids</taxon>
        <taxon>malvids</taxon>
        <taxon>Brassicales</taxon>
        <taxon>Brassicaceae</taxon>
        <taxon>Camelineae</taxon>
        <taxon>Arabidopsis</taxon>
    </lineage>
</organism>
<evidence type="ECO:0000256" key="2">
    <source>
        <dbReference type="RuleBase" id="RU003690"/>
    </source>
</evidence>
<dbReference type="InterPro" id="IPR017853">
    <property type="entry name" value="GH"/>
</dbReference>
<evidence type="ECO:0000313" key="4">
    <source>
        <dbReference type="Proteomes" id="UP000008694"/>
    </source>
</evidence>
<sequence length="120" mass="13815">MTLEKKTPGRCSPYIRVYGPQCQDGRSGFEAYQVSHNLLLAHAEAVDAFRKYKQLPKFTEAENKKLKKSSDFVGMNYYTSSFEDHIDKGDPKSPSWETDALVKWEGKYLNIESWETSPKI</sequence>
<dbReference type="HOGENOM" id="CLU_2052828_0_0_1"/>
<dbReference type="AlphaFoldDB" id="D7KJG8"/>
<dbReference type="InterPro" id="IPR001360">
    <property type="entry name" value="Glyco_hydro_1"/>
</dbReference>
<dbReference type="Gramene" id="scaffold_105044.1">
    <property type="protein sequence ID" value="scaffold_105044.1"/>
    <property type="gene ID" value="scaffold_105044.1"/>
</dbReference>
<evidence type="ECO:0008006" key="5">
    <source>
        <dbReference type="Google" id="ProtNLM"/>
    </source>
</evidence>
<dbReference type="eggNOG" id="KOG0626">
    <property type="taxonomic scope" value="Eukaryota"/>
</dbReference>
<reference evidence="4" key="1">
    <citation type="journal article" date="2011" name="Nat. Genet.">
        <title>The Arabidopsis lyrata genome sequence and the basis of rapid genome size change.</title>
        <authorList>
            <person name="Hu T.T."/>
            <person name="Pattyn P."/>
            <person name="Bakker E.G."/>
            <person name="Cao J."/>
            <person name="Cheng J.-F."/>
            <person name="Clark R.M."/>
            <person name="Fahlgren N."/>
            <person name="Fawcett J.A."/>
            <person name="Grimwood J."/>
            <person name="Gundlach H."/>
            <person name="Haberer G."/>
            <person name="Hollister J.D."/>
            <person name="Ossowski S."/>
            <person name="Ottilar R.P."/>
            <person name="Salamov A.A."/>
            <person name="Schneeberger K."/>
            <person name="Spannagl M."/>
            <person name="Wang X."/>
            <person name="Yang L."/>
            <person name="Nasrallah M.E."/>
            <person name="Bergelson J."/>
            <person name="Carrington J.C."/>
            <person name="Gaut B.S."/>
            <person name="Schmutz J."/>
            <person name="Mayer K.F.X."/>
            <person name="Van de Peer Y."/>
            <person name="Grigoriev I.V."/>
            <person name="Nordborg M."/>
            <person name="Weigel D."/>
            <person name="Guo Y.-L."/>
        </authorList>
    </citation>
    <scope>NUCLEOTIDE SEQUENCE [LARGE SCALE GENOMIC DNA]</scope>
    <source>
        <strain evidence="4">cv. MN47</strain>
    </source>
</reference>
<dbReference type="STRING" id="81972.D7KJG8"/>